<dbReference type="GO" id="GO:0046872">
    <property type="term" value="F:metal ion binding"/>
    <property type="evidence" value="ECO:0007669"/>
    <property type="project" value="InterPro"/>
</dbReference>
<keyword evidence="1" id="KW-0547">Nucleotide-binding</keyword>
<dbReference type="GO" id="GO:0018169">
    <property type="term" value="F:ribosomal S6-glutamic acid ligase activity"/>
    <property type="evidence" value="ECO:0007669"/>
    <property type="project" value="TreeGrafter"/>
</dbReference>
<gene>
    <name evidence="3" type="ORF">DHW61_11485</name>
</gene>
<name>A0A3D2X7B5_9FIRM</name>
<dbReference type="InterPro" id="IPR011761">
    <property type="entry name" value="ATP-grasp"/>
</dbReference>
<dbReference type="InterPro" id="IPR013815">
    <property type="entry name" value="ATP_grasp_subdomain_1"/>
</dbReference>
<dbReference type="Proteomes" id="UP000262969">
    <property type="component" value="Unassembled WGS sequence"/>
</dbReference>
<evidence type="ECO:0000313" key="4">
    <source>
        <dbReference type="Proteomes" id="UP000262969"/>
    </source>
</evidence>
<dbReference type="PANTHER" id="PTHR21621:SF0">
    <property type="entry name" value="BETA-CITRYLGLUTAMATE SYNTHASE B-RELATED"/>
    <property type="match status" value="1"/>
</dbReference>
<reference evidence="3 4" key="1">
    <citation type="journal article" date="2018" name="Nat. Biotechnol.">
        <title>A standardized bacterial taxonomy based on genome phylogeny substantially revises the tree of life.</title>
        <authorList>
            <person name="Parks D.H."/>
            <person name="Chuvochina M."/>
            <person name="Waite D.W."/>
            <person name="Rinke C."/>
            <person name="Skarshewski A."/>
            <person name="Chaumeil P.A."/>
            <person name="Hugenholtz P."/>
        </authorList>
    </citation>
    <scope>NUCLEOTIDE SEQUENCE [LARGE SCALE GENOMIC DNA]</scope>
    <source>
        <strain evidence="3">UBA11728</strain>
    </source>
</reference>
<comment type="caution">
    <text evidence="3">The sequence shown here is derived from an EMBL/GenBank/DDBJ whole genome shotgun (WGS) entry which is preliminary data.</text>
</comment>
<dbReference type="InterPro" id="IPR013651">
    <property type="entry name" value="ATP-grasp_RimK-type"/>
</dbReference>
<feature type="domain" description="ATP-grasp" evidence="2">
    <location>
        <begin position="1"/>
        <end position="150"/>
    </location>
</feature>
<evidence type="ECO:0000256" key="1">
    <source>
        <dbReference type="PROSITE-ProRule" id="PRU00409"/>
    </source>
</evidence>
<keyword evidence="1" id="KW-0067">ATP-binding</keyword>
<dbReference type="Gene3D" id="3.30.470.20">
    <property type="entry name" value="ATP-grasp fold, B domain"/>
    <property type="match status" value="1"/>
</dbReference>
<dbReference type="Pfam" id="PF08443">
    <property type="entry name" value="RimK"/>
    <property type="match status" value="1"/>
</dbReference>
<proteinExistence type="predicted"/>
<evidence type="ECO:0000259" key="2">
    <source>
        <dbReference type="PROSITE" id="PS50975"/>
    </source>
</evidence>
<dbReference type="PROSITE" id="PS50975">
    <property type="entry name" value="ATP_GRASP"/>
    <property type="match status" value="1"/>
</dbReference>
<feature type="non-terminal residue" evidence="3">
    <location>
        <position position="1"/>
    </location>
</feature>
<organism evidence="3 4">
    <name type="scientific">Lachnoclostridium phytofermentans</name>
    <dbReference type="NCBI Taxonomy" id="66219"/>
    <lineage>
        <taxon>Bacteria</taxon>
        <taxon>Bacillati</taxon>
        <taxon>Bacillota</taxon>
        <taxon>Clostridia</taxon>
        <taxon>Lachnospirales</taxon>
        <taxon>Lachnospiraceae</taxon>
    </lineage>
</organism>
<dbReference type="Gene3D" id="3.30.1490.20">
    <property type="entry name" value="ATP-grasp fold, A domain"/>
    <property type="match status" value="1"/>
</dbReference>
<dbReference type="GO" id="GO:0009432">
    <property type="term" value="P:SOS response"/>
    <property type="evidence" value="ECO:0007669"/>
    <property type="project" value="TreeGrafter"/>
</dbReference>
<dbReference type="AlphaFoldDB" id="A0A3D2X7B5"/>
<sequence length="155" mass="17613">PCIVKSVDGHGGSEVFLIENEEYQEDLTKILSLKANNFVIQPYIEGKKQDLRVYVLGKRILGCILRTANLGFKSNFSLGGTVCEYQLNSEENELVQKIINAYEFDLVGVDFLVDEKGNLIFNEIEDVVGARMLYQCTKINLVNEYLSYIKNELSF</sequence>
<dbReference type="PANTHER" id="PTHR21621">
    <property type="entry name" value="RIBOSOMAL PROTEIN S6 MODIFICATION PROTEIN"/>
    <property type="match status" value="1"/>
</dbReference>
<evidence type="ECO:0000313" key="3">
    <source>
        <dbReference type="EMBL" id="HCL03011.1"/>
    </source>
</evidence>
<dbReference type="SUPFAM" id="SSF56059">
    <property type="entry name" value="Glutathione synthetase ATP-binding domain-like"/>
    <property type="match status" value="1"/>
</dbReference>
<dbReference type="GO" id="GO:0005737">
    <property type="term" value="C:cytoplasm"/>
    <property type="evidence" value="ECO:0007669"/>
    <property type="project" value="TreeGrafter"/>
</dbReference>
<accession>A0A3D2X7B5</accession>
<protein>
    <recommendedName>
        <fullName evidence="2">ATP-grasp domain-containing protein</fullName>
    </recommendedName>
</protein>
<dbReference type="EMBL" id="DPVV01000381">
    <property type="protein sequence ID" value="HCL03011.1"/>
    <property type="molecule type" value="Genomic_DNA"/>
</dbReference>
<dbReference type="GO" id="GO:0005524">
    <property type="term" value="F:ATP binding"/>
    <property type="evidence" value="ECO:0007669"/>
    <property type="project" value="UniProtKB-UniRule"/>
</dbReference>